<feature type="transmembrane region" description="Helical" evidence="1">
    <location>
        <begin position="40"/>
        <end position="58"/>
    </location>
</feature>
<keyword evidence="1" id="KW-1133">Transmembrane helix</keyword>
<feature type="transmembrane region" description="Helical" evidence="1">
    <location>
        <begin position="493"/>
        <end position="511"/>
    </location>
</feature>
<feature type="transmembrane region" description="Helical" evidence="1">
    <location>
        <begin position="439"/>
        <end position="462"/>
    </location>
</feature>
<reference evidence="2 3" key="2">
    <citation type="submission" date="2019-04" db="EMBL/GenBank/DDBJ databases">
        <authorList>
            <person name="Yang S."/>
            <person name="Wei W."/>
        </authorList>
    </citation>
    <scope>NUCLEOTIDE SEQUENCE [LARGE SCALE GENOMIC DNA]</scope>
    <source>
        <strain evidence="3">ZP60</strain>
    </source>
</reference>
<protein>
    <recommendedName>
        <fullName evidence="4">Glycosyltransferase RgtA/B/C/D-like domain-containing protein</fullName>
    </recommendedName>
</protein>
<evidence type="ECO:0008006" key="4">
    <source>
        <dbReference type="Google" id="ProtNLM"/>
    </source>
</evidence>
<name>A0A4D6KII0_9EURY</name>
<feature type="transmembrane region" description="Helical" evidence="1">
    <location>
        <begin position="136"/>
        <end position="157"/>
    </location>
</feature>
<keyword evidence="1" id="KW-0812">Transmembrane</keyword>
<accession>A0A4D6KII0</accession>
<dbReference type="KEGG" id="halz:E5139_13230"/>
<feature type="transmembrane region" description="Helical" evidence="1">
    <location>
        <begin position="79"/>
        <end position="99"/>
    </location>
</feature>
<dbReference type="Proteomes" id="UP000297053">
    <property type="component" value="Chromosome"/>
</dbReference>
<reference evidence="2 3" key="1">
    <citation type="submission" date="2019-04" db="EMBL/GenBank/DDBJ databases">
        <title>Complete genome sequence of Arthrobacter sp. ZXY-2 associated with effective atrazine degradation and salt adaptation.</title>
        <authorList>
            <person name="Zhao X."/>
        </authorList>
    </citation>
    <scope>NUCLEOTIDE SEQUENCE [LARGE SCALE GENOMIC DNA]</scope>
    <source>
        <strain evidence="3">ZP60</strain>
    </source>
</reference>
<feature type="transmembrane region" description="Helical" evidence="1">
    <location>
        <begin position="255"/>
        <end position="274"/>
    </location>
</feature>
<sequence>MASATPRERLPAEPDLLVGLAGLAVAVVLFPLRFLSGQLFIQVLPPVLGLGSLVYLVGRVRAGESERAIERRRVGVDGRVVAGLTALGIGGLALFGASAGGRTTAFLLASGLVGTAILAQILFLDDDALDPGLVLGQLLALALVVRFTALLSTPGLIGVDSWTHLTDYAAAIQSTDSLSAIADVKYRTAPLFHVLVVIAADAIGVGLRAATYVSMGLALPLSTLLVYAIGTLLFDRRWALLAAGLFVMADHVIRWGVHIIPTSMGLVFFLGALAGATRLLAGDTRRATYAIVVAFGIATALTHQISAFILLVVLGVGAVVGSLGSVLPGDFDRAGSLWPVFALVTAFVAALWSITPYRDSVFALELLDTVDRAIATSVGFLNLAGSDPGGAGGASSAAGVPIDVAFADALGFFALFFAVVIGTVAVFRRRNATPATVTYAAAAVVLATFTFGLPLFGFTTFLPGRWYAFMYVPMALLAALGCRFAVRRLSPRMAMTGLLVFALVVPGAMAINHKGTPDSPVFDQEYSTYAYDETELSAVETVGATRPEVADPVYTDHPYRTVFERSGATPANMLAVEDGEIYHDTVVYRKYQSTGAPVLLVDNESRTRRVAPSEVCREDMHRLYANSNVTVCTGIDGIDGA</sequence>
<proteinExistence type="predicted"/>
<dbReference type="RefSeq" id="WP_015762975.1">
    <property type="nucleotide sequence ID" value="NZ_CP039375.1"/>
</dbReference>
<feature type="transmembrane region" description="Helical" evidence="1">
    <location>
        <begin position="334"/>
        <end position="354"/>
    </location>
</feature>
<evidence type="ECO:0000256" key="1">
    <source>
        <dbReference type="SAM" id="Phobius"/>
    </source>
</evidence>
<keyword evidence="1" id="KW-0472">Membrane</keyword>
<evidence type="ECO:0000313" key="2">
    <source>
        <dbReference type="EMBL" id="QCD66559.1"/>
    </source>
</evidence>
<organism evidence="2 3">
    <name type="scientific">Halomicrobium mukohataei</name>
    <dbReference type="NCBI Taxonomy" id="57705"/>
    <lineage>
        <taxon>Archaea</taxon>
        <taxon>Methanobacteriati</taxon>
        <taxon>Methanobacteriota</taxon>
        <taxon>Stenosarchaea group</taxon>
        <taxon>Halobacteria</taxon>
        <taxon>Halobacteriales</taxon>
        <taxon>Haloarculaceae</taxon>
        <taxon>Halomicrobium</taxon>
    </lineage>
</organism>
<feature type="transmembrane region" description="Helical" evidence="1">
    <location>
        <begin position="409"/>
        <end position="427"/>
    </location>
</feature>
<feature type="transmembrane region" description="Helical" evidence="1">
    <location>
        <begin position="217"/>
        <end position="235"/>
    </location>
</feature>
<feature type="transmembrane region" description="Helical" evidence="1">
    <location>
        <begin position="105"/>
        <end position="124"/>
    </location>
</feature>
<evidence type="ECO:0000313" key="3">
    <source>
        <dbReference type="Proteomes" id="UP000297053"/>
    </source>
</evidence>
<dbReference type="EMBL" id="CP039375">
    <property type="protein sequence ID" value="QCD66559.1"/>
    <property type="molecule type" value="Genomic_DNA"/>
</dbReference>
<dbReference type="AlphaFoldDB" id="A0A4D6KII0"/>
<dbReference type="OMA" id="AISHDKH"/>
<feature type="transmembrane region" description="Helical" evidence="1">
    <location>
        <begin position="308"/>
        <end position="327"/>
    </location>
</feature>
<feature type="transmembrane region" description="Helical" evidence="1">
    <location>
        <begin position="16"/>
        <end position="34"/>
    </location>
</feature>
<feature type="transmembrane region" description="Helical" evidence="1">
    <location>
        <begin position="468"/>
        <end position="486"/>
    </location>
</feature>
<dbReference type="GeneID" id="42179920"/>
<gene>
    <name evidence="2" type="ORF">E5139_13230</name>
</gene>